<proteinExistence type="predicted"/>
<dbReference type="GO" id="GO:0016758">
    <property type="term" value="F:hexosyltransferase activity"/>
    <property type="evidence" value="ECO:0007669"/>
    <property type="project" value="UniProtKB-ARBA"/>
</dbReference>
<dbReference type="PANTHER" id="PTHR22916">
    <property type="entry name" value="GLYCOSYLTRANSFERASE"/>
    <property type="match status" value="1"/>
</dbReference>
<comment type="caution">
    <text evidence="2">The sequence shown here is derived from an EMBL/GenBank/DDBJ whole genome shotgun (WGS) entry which is preliminary data.</text>
</comment>
<accession>A0A226HFI0</accession>
<keyword evidence="3" id="KW-1185">Reference proteome</keyword>
<sequence length="333" mass="39388">MKISIILPVYNGRKYLATSIESCLNQTHKDIELIIVNDCSTDDSLEIMNQYAEKDDRIIIIDNKENKKLPASLNIGHRMATGDLITWTSDDNYYELDALEIMKNEIQQKEVDIVYSNFFLIDDIGSQIRKVELLGIENIIFGNFISCCFLYKKEVFIRNKEYNEDLFLTEDYDFWLRALLHSRYAQIQKSLYHYRKHPESLTNQIAVNTERKELWEKSVAKMYTNFTEEISNENQKEMSEFFTKSLTNQKIDFNWIISINNKIKKITESLKEIPNFNDIKLLEKVFLNKLIELMISDKSKKSNFSKSMFIVKMYPLSLHKNALKTLIKYSFFK</sequence>
<evidence type="ECO:0000259" key="1">
    <source>
        <dbReference type="Pfam" id="PF00535"/>
    </source>
</evidence>
<evidence type="ECO:0000313" key="3">
    <source>
        <dbReference type="Proteomes" id="UP000198345"/>
    </source>
</evidence>
<dbReference type="PANTHER" id="PTHR22916:SF3">
    <property type="entry name" value="UDP-GLCNAC:BETAGAL BETA-1,3-N-ACETYLGLUCOSAMINYLTRANSFERASE-LIKE PROTEIN 1"/>
    <property type="match status" value="1"/>
</dbReference>
<dbReference type="InterPro" id="IPR029044">
    <property type="entry name" value="Nucleotide-diphossugar_trans"/>
</dbReference>
<organism evidence="2 3">
    <name type="scientific">Flavobacterium hercynium</name>
    <dbReference type="NCBI Taxonomy" id="387094"/>
    <lineage>
        <taxon>Bacteria</taxon>
        <taxon>Pseudomonadati</taxon>
        <taxon>Bacteroidota</taxon>
        <taxon>Flavobacteriia</taxon>
        <taxon>Flavobacteriales</taxon>
        <taxon>Flavobacteriaceae</taxon>
        <taxon>Flavobacterium</taxon>
    </lineage>
</organism>
<protein>
    <recommendedName>
        <fullName evidence="1">Glycosyltransferase 2-like domain-containing protein</fullName>
    </recommendedName>
</protein>
<name>A0A226HFI0_9FLAO</name>
<gene>
    <name evidence="2" type="ORF">B0A66_10640</name>
</gene>
<feature type="domain" description="Glycosyltransferase 2-like" evidence="1">
    <location>
        <begin position="4"/>
        <end position="143"/>
    </location>
</feature>
<dbReference type="InterPro" id="IPR001173">
    <property type="entry name" value="Glyco_trans_2-like"/>
</dbReference>
<dbReference type="SUPFAM" id="SSF53448">
    <property type="entry name" value="Nucleotide-diphospho-sugar transferases"/>
    <property type="match status" value="1"/>
</dbReference>
<reference evidence="2 3" key="1">
    <citation type="submission" date="2016-11" db="EMBL/GenBank/DDBJ databases">
        <title>Whole genomes of Flavobacteriaceae.</title>
        <authorList>
            <person name="Stine C."/>
            <person name="Li C."/>
            <person name="Tadesse D."/>
        </authorList>
    </citation>
    <scope>NUCLEOTIDE SEQUENCE [LARGE SCALE GENOMIC DNA]</scope>
    <source>
        <strain evidence="2 3">DSM 18292</strain>
    </source>
</reference>
<dbReference type="RefSeq" id="WP_089049809.1">
    <property type="nucleotide sequence ID" value="NZ_FXTV01000008.1"/>
</dbReference>
<dbReference type="Proteomes" id="UP000198345">
    <property type="component" value="Unassembled WGS sequence"/>
</dbReference>
<evidence type="ECO:0000313" key="2">
    <source>
        <dbReference type="EMBL" id="OXA92210.1"/>
    </source>
</evidence>
<dbReference type="Pfam" id="PF00535">
    <property type="entry name" value="Glycos_transf_2"/>
    <property type="match status" value="1"/>
</dbReference>
<dbReference type="EMBL" id="MUGW01000020">
    <property type="protein sequence ID" value="OXA92210.1"/>
    <property type="molecule type" value="Genomic_DNA"/>
</dbReference>
<dbReference type="OrthoDB" id="396512at2"/>
<dbReference type="Gene3D" id="3.90.550.10">
    <property type="entry name" value="Spore Coat Polysaccharide Biosynthesis Protein SpsA, Chain A"/>
    <property type="match status" value="1"/>
</dbReference>
<dbReference type="AlphaFoldDB" id="A0A226HFI0"/>